<evidence type="ECO:0000313" key="8">
    <source>
        <dbReference type="Proteomes" id="UP000028186"/>
    </source>
</evidence>
<dbReference type="EMBL" id="HG938355">
    <property type="protein sequence ID" value="CDN54786.1"/>
    <property type="molecule type" value="Genomic_DNA"/>
</dbReference>
<dbReference type="CDD" id="cd09874">
    <property type="entry name" value="PIN_MT3492-like"/>
    <property type="match status" value="1"/>
</dbReference>
<dbReference type="GO" id="GO:0004540">
    <property type="term" value="F:RNA nuclease activity"/>
    <property type="evidence" value="ECO:0007669"/>
    <property type="project" value="InterPro"/>
</dbReference>
<evidence type="ECO:0000259" key="6">
    <source>
        <dbReference type="Pfam" id="PF01850"/>
    </source>
</evidence>
<feature type="binding site" evidence="5">
    <location>
        <position position="105"/>
    </location>
    <ligand>
        <name>Mg(2+)</name>
        <dbReference type="ChEBI" id="CHEBI:18420"/>
    </ligand>
</feature>
<dbReference type="Pfam" id="PF01850">
    <property type="entry name" value="PIN"/>
    <property type="match status" value="1"/>
</dbReference>
<dbReference type="GO" id="GO:0000287">
    <property type="term" value="F:magnesium ion binding"/>
    <property type="evidence" value="ECO:0007669"/>
    <property type="project" value="UniProtKB-UniRule"/>
</dbReference>
<keyword evidence="5" id="KW-0460">Magnesium</keyword>
<dbReference type="SUPFAM" id="SSF88723">
    <property type="entry name" value="PIN domain-like"/>
    <property type="match status" value="1"/>
</dbReference>
<organism evidence="7 8">
    <name type="scientific">Neorhizobium galegae bv. officinalis bv. officinalis str. HAMBI 1141</name>
    <dbReference type="NCBI Taxonomy" id="1028801"/>
    <lineage>
        <taxon>Bacteria</taxon>
        <taxon>Pseudomonadati</taxon>
        <taxon>Pseudomonadota</taxon>
        <taxon>Alphaproteobacteria</taxon>
        <taxon>Hyphomicrobiales</taxon>
        <taxon>Rhizobiaceae</taxon>
        <taxon>Rhizobium/Agrobacterium group</taxon>
        <taxon>Neorhizobium</taxon>
    </lineage>
</organism>
<dbReference type="InterPro" id="IPR029060">
    <property type="entry name" value="PIN-like_dom_sf"/>
</dbReference>
<feature type="domain" description="PIN" evidence="6">
    <location>
        <begin position="3"/>
        <end position="130"/>
    </location>
</feature>
<dbReference type="GO" id="GO:0016787">
    <property type="term" value="F:hydrolase activity"/>
    <property type="evidence" value="ECO:0007669"/>
    <property type="project" value="UniProtKB-KW"/>
</dbReference>
<dbReference type="InterPro" id="IPR002716">
    <property type="entry name" value="PIN_dom"/>
</dbReference>
<dbReference type="Proteomes" id="UP000028186">
    <property type="component" value="Chromosome I"/>
</dbReference>
<dbReference type="HOGENOM" id="CLU_119496_4_1_5"/>
<evidence type="ECO:0000256" key="3">
    <source>
        <dbReference type="ARBA" id="ARBA00022723"/>
    </source>
</evidence>
<protein>
    <recommendedName>
        <fullName evidence="5">Ribonuclease VapC</fullName>
        <shortName evidence="5">RNase VapC</shortName>
        <ecNumber evidence="5">3.1.-.-</ecNumber>
    </recommendedName>
    <alternativeName>
        <fullName evidence="5">Toxin VapC</fullName>
    </alternativeName>
</protein>
<dbReference type="HAMAP" id="MF_00265">
    <property type="entry name" value="VapC_Nob1"/>
    <property type="match status" value="1"/>
</dbReference>
<keyword evidence="3 5" id="KW-0479">Metal-binding</keyword>
<dbReference type="EC" id="3.1.-.-" evidence="5"/>
<dbReference type="PATRIC" id="fig|1028801.3.peg.2483"/>
<keyword evidence="5" id="KW-0800">Toxin</keyword>
<gene>
    <name evidence="5" type="primary">vapC</name>
    <name evidence="7" type="ORF">RG1141_CH24490</name>
</gene>
<feature type="binding site" evidence="5">
    <location>
        <position position="5"/>
    </location>
    <ligand>
        <name>Mg(2+)</name>
        <dbReference type="ChEBI" id="CHEBI:18420"/>
    </ligand>
</feature>
<evidence type="ECO:0000256" key="5">
    <source>
        <dbReference type="HAMAP-Rule" id="MF_00265"/>
    </source>
</evidence>
<evidence type="ECO:0000256" key="1">
    <source>
        <dbReference type="ARBA" id="ARBA00022649"/>
    </source>
</evidence>
<proteinExistence type="inferred from homology"/>
<name>A0A068T9S8_NEOGA</name>
<dbReference type="AlphaFoldDB" id="A0A068T9S8"/>
<dbReference type="RefSeq" id="WP_038544119.1">
    <property type="nucleotide sequence ID" value="NZ_HG938355.1"/>
</dbReference>
<comment type="similarity">
    <text evidence="5">Belongs to the PINc/VapC protein family.</text>
</comment>
<comment type="function">
    <text evidence="5">Toxic component of a toxin-antitoxin (TA) system. An RNase.</text>
</comment>
<dbReference type="InterPro" id="IPR022907">
    <property type="entry name" value="VapC_family"/>
</dbReference>
<sequence length="140" mass="15345">MFYIDTSALIALLVGETSVERVLDWFAKNGDRRTLVSEWTITEFSSALSVKARHERMPQELRQLALAGFNRMASQSLEILPIFSRHFVAAARLADDIDVGLRSGDALHLAVAMEAGAEIITLDKRFASAANALGGRSILL</sequence>
<dbReference type="KEGG" id="ngl:RG1141_CH24490"/>
<reference evidence="8" key="1">
    <citation type="journal article" date="2014" name="BMC Genomics">
        <title>Genome sequencing of two Neorhizobium galegae strains reveals a noeT gene responsible for the unusual acetylation of the nodulation factors.</title>
        <authorList>
            <person name="Osterman J."/>
            <person name="Marsh J."/>
            <person name="Laine P.K."/>
            <person name="Zeng Z."/>
            <person name="Alatalo E."/>
            <person name="Sullivan J.T."/>
            <person name="Young J.P."/>
            <person name="Thomas-Oates J."/>
            <person name="Paulin L."/>
            <person name="Lindstrom K."/>
        </authorList>
    </citation>
    <scope>NUCLEOTIDE SEQUENCE [LARGE SCALE GENOMIC DNA]</scope>
    <source>
        <strain evidence="8">HAMBI 1141</strain>
    </source>
</reference>
<evidence type="ECO:0000256" key="4">
    <source>
        <dbReference type="ARBA" id="ARBA00022801"/>
    </source>
</evidence>
<dbReference type="GO" id="GO:0090729">
    <property type="term" value="F:toxin activity"/>
    <property type="evidence" value="ECO:0007669"/>
    <property type="project" value="UniProtKB-KW"/>
</dbReference>
<keyword evidence="1 5" id="KW-1277">Toxin-antitoxin system</keyword>
<evidence type="ECO:0000256" key="2">
    <source>
        <dbReference type="ARBA" id="ARBA00022722"/>
    </source>
</evidence>
<comment type="cofactor">
    <cofactor evidence="5">
        <name>Mg(2+)</name>
        <dbReference type="ChEBI" id="CHEBI:18420"/>
    </cofactor>
</comment>
<keyword evidence="2 5" id="KW-0540">Nuclease</keyword>
<dbReference type="Gene3D" id="3.40.50.1010">
    <property type="entry name" value="5'-nuclease"/>
    <property type="match status" value="1"/>
</dbReference>
<dbReference type="eggNOG" id="COG1848">
    <property type="taxonomic scope" value="Bacteria"/>
</dbReference>
<accession>A0A068T9S8</accession>
<evidence type="ECO:0000313" key="7">
    <source>
        <dbReference type="EMBL" id="CDN54786.1"/>
    </source>
</evidence>
<keyword evidence="4 5" id="KW-0378">Hydrolase</keyword>